<dbReference type="Proteomes" id="UP001596392">
    <property type="component" value="Unassembled WGS sequence"/>
</dbReference>
<evidence type="ECO:0000313" key="4">
    <source>
        <dbReference type="Proteomes" id="UP001596392"/>
    </source>
</evidence>
<reference evidence="4" key="1">
    <citation type="journal article" date="2019" name="Int. J. Syst. Evol. Microbiol.">
        <title>The Global Catalogue of Microorganisms (GCM) 10K type strain sequencing project: providing services to taxonomists for standard genome sequencing and annotation.</title>
        <authorList>
            <consortium name="The Broad Institute Genomics Platform"/>
            <consortium name="The Broad Institute Genome Sequencing Center for Infectious Disease"/>
            <person name="Wu L."/>
            <person name="Ma J."/>
        </authorList>
    </citation>
    <scope>NUCLEOTIDE SEQUENCE [LARGE SCALE GENOMIC DNA]</scope>
    <source>
        <strain evidence="4">CGMCC 1.9106</strain>
    </source>
</reference>
<keyword evidence="2" id="KW-0472">Membrane</keyword>
<evidence type="ECO:0000313" key="3">
    <source>
        <dbReference type="EMBL" id="MFC7246680.1"/>
    </source>
</evidence>
<evidence type="ECO:0008006" key="5">
    <source>
        <dbReference type="Google" id="ProtNLM"/>
    </source>
</evidence>
<evidence type="ECO:0000256" key="1">
    <source>
        <dbReference type="SAM" id="MobiDB-lite"/>
    </source>
</evidence>
<dbReference type="EMBL" id="JBHTAC010000043">
    <property type="protein sequence ID" value="MFC7246680.1"/>
    <property type="molecule type" value="Genomic_DNA"/>
</dbReference>
<evidence type="ECO:0000256" key="2">
    <source>
        <dbReference type="SAM" id="Phobius"/>
    </source>
</evidence>
<keyword evidence="2" id="KW-0812">Transmembrane</keyword>
<keyword evidence="2" id="KW-1133">Transmembrane helix</keyword>
<keyword evidence="4" id="KW-1185">Reference proteome</keyword>
<feature type="transmembrane region" description="Helical" evidence="2">
    <location>
        <begin position="31"/>
        <end position="49"/>
    </location>
</feature>
<feature type="region of interest" description="Disordered" evidence="1">
    <location>
        <begin position="1"/>
        <end position="24"/>
    </location>
</feature>
<name>A0ABW2H3B3_9ACTN</name>
<feature type="compositionally biased region" description="Low complexity" evidence="1">
    <location>
        <begin position="87"/>
        <end position="106"/>
    </location>
</feature>
<dbReference type="RefSeq" id="WP_376809477.1">
    <property type="nucleotide sequence ID" value="NZ_JBHTAC010000043.1"/>
</dbReference>
<organism evidence="3 4">
    <name type="scientific">Catellatospora aurea</name>
    <dbReference type="NCBI Taxonomy" id="1337874"/>
    <lineage>
        <taxon>Bacteria</taxon>
        <taxon>Bacillati</taxon>
        <taxon>Actinomycetota</taxon>
        <taxon>Actinomycetes</taxon>
        <taxon>Micromonosporales</taxon>
        <taxon>Micromonosporaceae</taxon>
        <taxon>Catellatospora</taxon>
    </lineage>
</organism>
<feature type="region of interest" description="Disordered" evidence="1">
    <location>
        <begin position="54"/>
        <end position="121"/>
    </location>
</feature>
<sequence length="194" mass="20551">MPDETTAAGAEHPDALPQHGEEQRRRRRRRWWLFTATALAVLLCIQPLFAGGDDAGSAPSWHPDTTPDGHWSIGAAQPTAGPPPASASPTSAPAPTSAVPTRPAATGPSRSPAPEPLGPADAAGVQDLAAKYCRRHVNGSVATPRADGGWQCVRLLVFVRAVDMDVACADAYGKGAYARTTDQDDAYAWRCYRR</sequence>
<comment type="caution">
    <text evidence="3">The sequence shown here is derived from an EMBL/GenBank/DDBJ whole genome shotgun (WGS) entry which is preliminary data.</text>
</comment>
<gene>
    <name evidence="3" type="ORF">ACFQO7_29720</name>
</gene>
<accession>A0ABW2H3B3</accession>
<feature type="compositionally biased region" description="Basic and acidic residues" evidence="1">
    <location>
        <begin position="11"/>
        <end position="24"/>
    </location>
</feature>
<protein>
    <recommendedName>
        <fullName evidence="5">Phospholipase A2-like protein</fullName>
    </recommendedName>
</protein>
<proteinExistence type="predicted"/>